<keyword evidence="3" id="KW-1185">Reference proteome</keyword>
<reference evidence="2 3" key="1">
    <citation type="submission" date="2023-07" db="EMBL/GenBank/DDBJ databases">
        <authorList>
            <person name="Kim M.K."/>
        </authorList>
    </citation>
    <scope>NUCLEOTIDE SEQUENCE [LARGE SCALE GENOMIC DNA]</scope>
    <source>
        <strain evidence="2 3">KR1UV-12</strain>
    </source>
</reference>
<dbReference type="Proteomes" id="UP001230685">
    <property type="component" value="Unassembled WGS sequence"/>
</dbReference>
<name>A0ABT9EK77_9SPHN</name>
<dbReference type="SUPFAM" id="SSF88723">
    <property type="entry name" value="PIN domain-like"/>
    <property type="match status" value="1"/>
</dbReference>
<dbReference type="RefSeq" id="WP_305172907.1">
    <property type="nucleotide sequence ID" value="NZ_JAUUDS010000003.1"/>
</dbReference>
<feature type="domain" description="PIN" evidence="1">
    <location>
        <begin position="2"/>
        <end position="110"/>
    </location>
</feature>
<dbReference type="Gene3D" id="3.40.50.1010">
    <property type="entry name" value="5'-nuclease"/>
    <property type="match status" value="1"/>
</dbReference>
<organism evidence="2 3">
    <name type="scientific">Sphingomonas aurea</name>
    <dbReference type="NCBI Taxonomy" id="3063994"/>
    <lineage>
        <taxon>Bacteria</taxon>
        <taxon>Pseudomonadati</taxon>
        <taxon>Pseudomonadota</taxon>
        <taxon>Alphaproteobacteria</taxon>
        <taxon>Sphingomonadales</taxon>
        <taxon>Sphingomonadaceae</taxon>
        <taxon>Sphingomonas</taxon>
    </lineage>
</organism>
<accession>A0ABT9EK77</accession>
<evidence type="ECO:0000259" key="1">
    <source>
        <dbReference type="Pfam" id="PF01850"/>
    </source>
</evidence>
<dbReference type="InterPro" id="IPR029060">
    <property type="entry name" value="PIN-like_dom_sf"/>
</dbReference>
<sequence length="141" mass="15182">MIYCDTSLLVSVLLPEATSPAARAWYFTSSRARCGVSPWTITEVASALARKHRNGLLDDAQRQIVEHGWSAMQAELDQLPIGQRHFRQAAALVDVAPRGLRSGDALHLASRSTKDASLPPLIAISAMRRGSAASSCILSKS</sequence>
<proteinExistence type="predicted"/>
<evidence type="ECO:0000313" key="3">
    <source>
        <dbReference type="Proteomes" id="UP001230685"/>
    </source>
</evidence>
<dbReference type="CDD" id="cd09874">
    <property type="entry name" value="PIN_MT3492-like"/>
    <property type="match status" value="1"/>
</dbReference>
<comment type="caution">
    <text evidence="2">The sequence shown here is derived from an EMBL/GenBank/DDBJ whole genome shotgun (WGS) entry which is preliminary data.</text>
</comment>
<protein>
    <submittedName>
        <fullName evidence="2">Type II toxin-antitoxin system VapC family toxin</fullName>
    </submittedName>
</protein>
<dbReference type="EMBL" id="JAUUDS010000003">
    <property type="protein sequence ID" value="MDP1027193.1"/>
    <property type="molecule type" value="Genomic_DNA"/>
</dbReference>
<evidence type="ECO:0000313" key="2">
    <source>
        <dbReference type="EMBL" id="MDP1027193.1"/>
    </source>
</evidence>
<dbReference type="InterPro" id="IPR002716">
    <property type="entry name" value="PIN_dom"/>
</dbReference>
<gene>
    <name evidence="2" type="ORF">Q5H91_08215</name>
</gene>
<dbReference type="Pfam" id="PF01850">
    <property type="entry name" value="PIN"/>
    <property type="match status" value="1"/>
</dbReference>